<evidence type="ECO:0000256" key="2">
    <source>
        <dbReference type="ARBA" id="ARBA00022803"/>
    </source>
</evidence>
<dbReference type="eggNOG" id="COG0457">
    <property type="taxonomic scope" value="Bacteria"/>
</dbReference>
<dbReference type="Gene3D" id="1.25.40.10">
    <property type="entry name" value="Tetratricopeptide repeat domain"/>
    <property type="match status" value="2"/>
</dbReference>
<evidence type="ECO:0000256" key="3">
    <source>
        <dbReference type="PROSITE-ProRule" id="PRU00339"/>
    </source>
</evidence>
<gene>
    <name evidence="4" type="ORF">HMPREF9088_1630</name>
</gene>
<dbReference type="InterPro" id="IPR051012">
    <property type="entry name" value="CellSynth/LPSAsmb/PSIAsmb"/>
</dbReference>
<sequence>MTESEKVLSAIEKDDLASAQVALQKALRSDSEASLAELGEDLQQLGFLEESKEVFTHLAKSHPENDGYFLPLAEIAIENDEIELAFEELEKIPKTSENYLDALLVTADLYQLLSIPEVSEAKLKEAQTIAPNEVLIAYALGELYLSTDQYQQALNEFEQVKEKNTNPNLSKDLLDEKIGYSLSMLGEFEAAIPFLEQAVTVKETDERLFHIALVLLQLKENEQAIYYLQKLRTLNPQYQAVYLQLAQVLQEEEQIDEAQLVIEEGIHENPYQVELYYFASENAYRLHDTKKAETFLTDALEIGERTDDTLLLLSNLYVEEGFYEEALAAIDQMENQDQPFALWNRAKAYNELEEFGDAAKYYALANDHLHHEIDFMKEYGLFLREEGRLDEAKGLLTHYLAHEPGDLEIQSILDDLSER</sequence>
<dbReference type="PROSITE" id="PS50005">
    <property type="entry name" value="TPR"/>
    <property type="match status" value="1"/>
</dbReference>
<evidence type="ECO:0000313" key="5">
    <source>
        <dbReference type="Proteomes" id="UP000010296"/>
    </source>
</evidence>
<dbReference type="STRING" id="888064.HMPREF9088_1630"/>
<dbReference type="Proteomes" id="UP000010296">
    <property type="component" value="Unassembled WGS sequence"/>
</dbReference>
<dbReference type="InterPro" id="IPR019734">
    <property type="entry name" value="TPR_rpt"/>
</dbReference>
<keyword evidence="1" id="KW-0677">Repeat</keyword>
<dbReference type="EMBL" id="AEPV01000066">
    <property type="protein sequence ID" value="EFU73514.1"/>
    <property type="molecule type" value="Genomic_DNA"/>
</dbReference>
<evidence type="ECO:0000256" key="1">
    <source>
        <dbReference type="ARBA" id="ARBA00022737"/>
    </source>
</evidence>
<organism evidence="4 5">
    <name type="scientific">Enterococcus italicus (strain DSM 15952 / CCUG 50447 / LMG 22039 / TP 1.5)</name>
    <dbReference type="NCBI Taxonomy" id="888064"/>
    <lineage>
        <taxon>Bacteria</taxon>
        <taxon>Bacillati</taxon>
        <taxon>Bacillota</taxon>
        <taxon>Bacilli</taxon>
        <taxon>Lactobacillales</taxon>
        <taxon>Enterococcaceae</taxon>
        <taxon>Enterococcus</taxon>
    </lineage>
</organism>
<dbReference type="PANTHER" id="PTHR45586">
    <property type="entry name" value="TPR REPEAT-CONTAINING PROTEIN PA4667"/>
    <property type="match status" value="1"/>
</dbReference>
<protein>
    <submittedName>
        <fullName evidence="4">Tetratricopeptide repeat protein</fullName>
    </submittedName>
</protein>
<dbReference type="SUPFAM" id="SSF48452">
    <property type="entry name" value="TPR-like"/>
    <property type="match status" value="2"/>
</dbReference>
<dbReference type="InterPro" id="IPR011990">
    <property type="entry name" value="TPR-like_helical_dom_sf"/>
</dbReference>
<evidence type="ECO:0000313" key="4">
    <source>
        <dbReference type="EMBL" id="EFU73514.1"/>
    </source>
</evidence>
<dbReference type="Pfam" id="PF13181">
    <property type="entry name" value="TPR_8"/>
    <property type="match status" value="1"/>
</dbReference>
<dbReference type="HOGENOM" id="CLU_032389_1_0_9"/>
<dbReference type="AlphaFoldDB" id="E6LGZ0"/>
<name>E6LGZ0_ENTI1</name>
<keyword evidence="5" id="KW-1185">Reference proteome</keyword>
<dbReference type="PANTHER" id="PTHR45586:SF15">
    <property type="entry name" value="TPR REPEAT-CONTAINING PROTEIN YPIA"/>
    <property type="match status" value="1"/>
</dbReference>
<dbReference type="RefSeq" id="WP_007208643.1">
    <property type="nucleotide sequence ID" value="NZ_GL622241.1"/>
</dbReference>
<keyword evidence="2 3" id="KW-0802">TPR repeat</keyword>
<reference evidence="4 5" key="1">
    <citation type="submission" date="2010-12" db="EMBL/GenBank/DDBJ databases">
        <authorList>
            <person name="Muzny D."/>
            <person name="Qin X."/>
            <person name="Deng J."/>
            <person name="Jiang H."/>
            <person name="Liu Y."/>
            <person name="Qu J."/>
            <person name="Song X.-Z."/>
            <person name="Zhang L."/>
            <person name="Thornton R."/>
            <person name="Coyle M."/>
            <person name="Francisco L."/>
            <person name="Jackson L."/>
            <person name="Javaid M."/>
            <person name="Korchina V."/>
            <person name="Kovar C."/>
            <person name="Mata R."/>
            <person name="Mathew T."/>
            <person name="Ngo R."/>
            <person name="Nguyen L."/>
            <person name="Nguyen N."/>
            <person name="Okwuonu G."/>
            <person name="Ongeri F."/>
            <person name="Pham C."/>
            <person name="Simmons D."/>
            <person name="Wilczek-Boney K."/>
            <person name="Hale W."/>
            <person name="Jakkamsetti A."/>
            <person name="Pham P."/>
            <person name="Ruth R."/>
            <person name="San Lucas F."/>
            <person name="Warren J."/>
            <person name="Zhang J."/>
            <person name="Zhao Z."/>
            <person name="Zhou C."/>
            <person name="Zhu D."/>
            <person name="Lee S."/>
            <person name="Bess C."/>
            <person name="Blankenburg K."/>
            <person name="Forbes L."/>
            <person name="Fu Q."/>
            <person name="Gubbala S."/>
            <person name="Hirani K."/>
            <person name="Jayaseelan J.C."/>
            <person name="Lara F."/>
            <person name="Munidasa M."/>
            <person name="Palculict T."/>
            <person name="Patil S."/>
            <person name="Pu L.-L."/>
            <person name="Saada N."/>
            <person name="Tang L."/>
            <person name="Weissenberger G."/>
            <person name="Zhu Y."/>
            <person name="Hemphill L."/>
            <person name="Shang Y."/>
            <person name="Youmans B."/>
            <person name="Ayvaz T."/>
            <person name="Ross M."/>
            <person name="Santibanez J."/>
            <person name="Aqrawi P."/>
            <person name="Gross S."/>
            <person name="Joshi V."/>
            <person name="Fowler G."/>
            <person name="Nazareth L."/>
            <person name="Reid J."/>
            <person name="Worley K."/>
            <person name="Petrosino J."/>
            <person name="Highlander S."/>
            <person name="Gibbs R."/>
        </authorList>
    </citation>
    <scope>NUCLEOTIDE SEQUENCE [LARGE SCALE GENOMIC DNA]</scope>
    <source>
        <strain evidence="5">DSM 15952 / CCUG 50447 / LMG 22039 / TP 1.5</strain>
    </source>
</reference>
<proteinExistence type="predicted"/>
<feature type="repeat" description="TPR" evidence="3">
    <location>
        <begin position="134"/>
        <end position="167"/>
    </location>
</feature>
<dbReference type="Pfam" id="PF13432">
    <property type="entry name" value="TPR_16"/>
    <property type="match status" value="1"/>
</dbReference>
<dbReference type="SMART" id="SM00028">
    <property type="entry name" value="TPR"/>
    <property type="match status" value="4"/>
</dbReference>
<dbReference type="Pfam" id="PF14559">
    <property type="entry name" value="TPR_19"/>
    <property type="match status" value="1"/>
</dbReference>
<comment type="caution">
    <text evidence="4">The sequence shown here is derived from an EMBL/GenBank/DDBJ whole genome shotgun (WGS) entry which is preliminary data.</text>
</comment>
<accession>E6LGZ0</accession>
<dbReference type="OrthoDB" id="2080803at2"/>